<gene>
    <name evidence="1" type="ORF">O164_16970</name>
</gene>
<dbReference type="AlphaFoldDB" id="V7D8B7"/>
<comment type="caution">
    <text evidence="1">The sequence shown here is derived from an EMBL/GenBank/DDBJ whole genome shotgun (WGS) entry which is preliminary data.</text>
</comment>
<dbReference type="InterPro" id="IPR016181">
    <property type="entry name" value="Acyl_CoA_acyltransferase"/>
</dbReference>
<dbReference type="PATRIC" id="fig|1388762.3.peg.3349"/>
<evidence type="ECO:0008006" key="3">
    <source>
        <dbReference type="Google" id="ProtNLM"/>
    </source>
</evidence>
<dbReference type="EMBL" id="AXUP01000239">
    <property type="protein sequence ID" value="ESW38559.1"/>
    <property type="molecule type" value="Genomic_DNA"/>
</dbReference>
<name>V7D8B7_9PSED</name>
<accession>V7D8B7</accession>
<sequence length="190" mass="21543">MELTMPLIARFREFLQRRQAARLDARAIGLQLVHLHSESARDHFVFPGLNITAAIEHRGLRIGHVAYGISPLNDRLYISNYQVLGSHRNQGLGMAALWCLSRVHSMPLATVHEVKSSKGFWTKAEARLAAAGVHLLRDLRRYDLSAEQQRWQHLVPEPEHMRLTQEVMSTPEWPAIKASNDAGPSPYRQG</sequence>
<dbReference type="SUPFAM" id="SSF55729">
    <property type="entry name" value="Acyl-CoA N-acyltransferases (Nat)"/>
    <property type="match status" value="1"/>
</dbReference>
<evidence type="ECO:0000313" key="1">
    <source>
        <dbReference type="EMBL" id="ESW38559.1"/>
    </source>
</evidence>
<organism evidence="1 2">
    <name type="scientific">Pseudomonas taiwanensis SJ9</name>
    <dbReference type="NCBI Taxonomy" id="1388762"/>
    <lineage>
        <taxon>Bacteria</taxon>
        <taxon>Pseudomonadati</taxon>
        <taxon>Pseudomonadota</taxon>
        <taxon>Gammaproteobacteria</taxon>
        <taxon>Pseudomonadales</taxon>
        <taxon>Pseudomonadaceae</taxon>
        <taxon>Pseudomonas</taxon>
    </lineage>
</organism>
<dbReference type="Proteomes" id="UP000018511">
    <property type="component" value="Unassembled WGS sequence"/>
</dbReference>
<protein>
    <recommendedName>
        <fullName evidence="3">N-acetyltransferase domain-containing protein</fullName>
    </recommendedName>
</protein>
<proteinExistence type="predicted"/>
<reference evidence="1 2" key="1">
    <citation type="submission" date="2013-10" db="EMBL/GenBank/DDBJ databases">
        <title>Whole Genome Shotgun Sequence of Pseudomonas taiwanensis SJ9.</title>
        <authorList>
            <person name="Hong S.-J."/>
            <person name="Shin J.-H."/>
        </authorList>
    </citation>
    <scope>NUCLEOTIDE SEQUENCE [LARGE SCALE GENOMIC DNA]</scope>
    <source>
        <strain evidence="1 2">SJ9</strain>
    </source>
</reference>
<evidence type="ECO:0000313" key="2">
    <source>
        <dbReference type="Proteomes" id="UP000018511"/>
    </source>
</evidence>